<reference evidence="17 18" key="1">
    <citation type="submission" date="2015-12" db="EMBL/GenBank/DDBJ databases">
        <title>The genome of Folsomia candida.</title>
        <authorList>
            <person name="Faddeeva A."/>
            <person name="Derks M.F."/>
            <person name="Anvar Y."/>
            <person name="Smit S."/>
            <person name="Van Straalen N."/>
            <person name="Roelofs D."/>
        </authorList>
    </citation>
    <scope>NUCLEOTIDE SEQUENCE [LARGE SCALE GENOMIC DNA]</scope>
    <source>
        <strain evidence="17 18">VU population</strain>
        <tissue evidence="17">Whole body</tissue>
    </source>
</reference>
<evidence type="ECO:0000256" key="11">
    <source>
        <dbReference type="ARBA" id="ARBA00023065"/>
    </source>
</evidence>
<evidence type="ECO:0000256" key="1">
    <source>
        <dbReference type="ARBA" id="ARBA00004115"/>
    </source>
</evidence>
<name>A0A226E416_FOLCA</name>
<dbReference type="STRING" id="158441.A0A226E416"/>
<dbReference type="OrthoDB" id="20303at2759"/>
<keyword evidence="9" id="KW-0106">Calcium</keyword>
<keyword evidence="5" id="KW-0109">Calcium transport</keyword>
<accession>A0A226E416</accession>
<evidence type="ECO:0000256" key="10">
    <source>
        <dbReference type="ARBA" id="ARBA00022989"/>
    </source>
</evidence>
<feature type="signal peptide" evidence="16">
    <location>
        <begin position="1"/>
        <end position="23"/>
    </location>
</feature>
<feature type="transmembrane region" description="Helical" evidence="15">
    <location>
        <begin position="176"/>
        <end position="194"/>
    </location>
</feature>
<keyword evidence="8" id="KW-0256">Endoplasmic reticulum</keyword>
<evidence type="ECO:0000256" key="2">
    <source>
        <dbReference type="ARBA" id="ARBA00006833"/>
    </source>
</evidence>
<keyword evidence="6 15" id="KW-0812">Transmembrane</keyword>
<evidence type="ECO:0000256" key="4">
    <source>
        <dbReference type="ARBA" id="ARBA00022448"/>
    </source>
</evidence>
<evidence type="ECO:0000256" key="12">
    <source>
        <dbReference type="ARBA" id="ARBA00023136"/>
    </source>
</evidence>
<keyword evidence="10 15" id="KW-1133">Transmembrane helix</keyword>
<dbReference type="AlphaFoldDB" id="A0A226E416"/>
<evidence type="ECO:0000256" key="16">
    <source>
        <dbReference type="SAM" id="SignalP"/>
    </source>
</evidence>
<gene>
    <name evidence="17" type="ORF">Fcan01_12366</name>
</gene>
<comment type="similarity">
    <text evidence="2">Belongs to the SARAF family.</text>
</comment>
<keyword evidence="12 15" id="KW-0472">Membrane</keyword>
<dbReference type="PANTHER" id="PTHR15929:SF0">
    <property type="entry name" value="STORE-OPERATED CALCIUM ENTRY-ASSOCIATED REGULATORY FACTOR"/>
    <property type="match status" value="1"/>
</dbReference>
<dbReference type="GO" id="GO:0006816">
    <property type="term" value="P:calcium ion transport"/>
    <property type="evidence" value="ECO:0007669"/>
    <property type="project" value="UniProtKB-KW"/>
</dbReference>
<proteinExistence type="inferred from homology"/>
<evidence type="ECO:0000313" key="18">
    <source>
        <dbReference type="Proteomes" id="UP000198287"/>
    </source>
</evidence>
<comment type="subcellular location">
    <subcellularLocation>
        <location evidence="1">Endoplasmic reticulum membrane</location>
        <topology evidence="1">Single-pass type I membrane protein</topology>
    </subcellularLocation>
</comment>
<evidence type="ECO:0000256" key="3">
    <source>
        <dbReference type="ARBA" id="ARBA00016584"/>
    </source>
</evidence>
<protein>
    <recommendedName>
        <fullName evidence="3">Store-operated calcium entry-associated regulatory factor</fullName>
    </recommendedName>
    <alternativeName>
        <fullName evidence="13">Transmembrane protein 66</fullName>
    </alternativeName>
</protein>
<dbReference type="OMA" id="WILKGSC"/>
<dbReference type="InterPro" id="IPR009567">
    <property type="entry name" value="SARAF"/>
</dbReference>
<dbReference type="PANTHER" id="PTHR15929">
    <property type="entry name" value="STORE-OPERATED CALCIUM ENTRY-ASSOCIATED REGULATORY FACTOR"/>
    <property type="match status" value="1"/>
</dbReference>
<dbReference type="GO" id="GO:0005789">
    <property type="term" value="C:endoplasmic reticulum membrane"/>
    <property type="evidence" value="ECO:0007669"/>
    <property type="project" value="UniProtKB-SubCell"/>
</dbReference>
<dbReference type="EMBL" id="LNIX01000006">
    <property type="protein sequence ID" value="OXA52462.1"/>
    <property type="molecule type" value="Genomic_DNA"/>
</dbReference>
<evidence type="ECO:0000256" key="5">
    <source>
        <dbReference type="ARBA" id="ARBA00022568"/>
    </source>
</evidence>
<dbReference type="GO" id="GO:2001256">
    <property type="term" value="P:regulation of store-operated calcium entry"/>
    <property type="evidence" value="ECO:0007669"/>
    <property type="project" value="InterPro"/>
</dbReference>
<evidence type="ECO:0000256" key="13">
    <source>
        <dbReference type="ARBA" id="ARBA00031116"/>
    </source>
</evidence>
<feature type="region of interest" description="Disordered" evidence="14">
    <location>
        <begin position="298"/>
        <end position="337"/>
    </location>
</feature>
<evidence type="ECO:0000256" key="6">
    <source>
        <dbReference type="ARBA" id="ARBA00022692"/>
    </source>
</evidence>
<evidence type="ECO:0000256" key="14">
    <source>
        <dbReference type="SAM" id="MobiDB-lite"/>
    </source>
</evidence>
<evidence type="ECO:0000256" key="7">
    <source>
        <dbReference type="ARBA" id="ARBA00022729"/>
    </source>
</evidence>
<feature type="compositionally biased region" description="Low complexity" evidence="14">
    <location>
        <begin position="315"/>
        <end position="329"/>
    </location>
</feature>
<evidence type="ECO:0000256" key="15">
    <source>
        <dbReference type="SAM" id="Phobius"/>
    </source>
</evidence>
<sequence>MKWSATIVLFAVLAVFSPLFVEASWGFGDDKVKLKDIEVLTLRHGHWTKGRRSPGVEQLKCVGGTAGCGAFTPQVVQCYNRGSDGFDVQWECKTDMDNAYRFGRVEVTCEGYDYPDDPYVLKGSCGLEYTMDLTKEGMAHGQQQQYHNYYGGGGGGGGGSGSYGWNVPPYSKKSNSITNIVCGVVLVIMIYAFYKTCIAPSPNRQYSPTNDDYPDNRGGPGTRPPPPGFNPSYYPNTGTGFSDSCSGGSARQSQGPAGGGFWTGAATGGLLGYLFGNRNNTGYNTMYNQPGPSTSFGGFGGGAGRSWGGSGGSSGYSSASTSSGTRTASGFGGTRRR</sequence>
<feature type="chain" id="PRO_5012940331" description="Store-operated calcium entry-associated regulatory factor" evidence="16">
    <location>
        <begin position="24"/>
        <end position="337"/>
    </location>
</feature>
<evidence type="ECO:0000313" key="17">
    <source>
        <dbReference type="EMBL" id="OXA52462.1"/>
    </source>
</evidence>
<evidence type="ECO:0000256" key="9">
    <source>
        <dbReference type="ARBA" id="ARBA00022837"/>
    </source>
</evidence>
<keyword evidence="18" id="KW-1185">Reference proteome</keyword>
<organism evidence="17 18">
    <name type="scientific">Folsomia candida</name>
    <name type="common">Springtail</name>
    <dbReference type="NCBI Taxonomy" id="158441"/>
    <lineage>
        <taxon>Eukaryota</taxon>
        <taxon>Metazoa</taxon>
        <taxon>Ecdysozoa</taxon>
        <taxon>Arthropoda</taxon>
        <taxon>Hexapoda</taxon>
        <taxon>Collembola</taxon>
        <taxon>Entomobryomorpha</taxon>
        <taxon>Isotomoidea</taxon>
        <taxon>Isotomidae</taxon>
        <taxon>Proisotominae</taxon>
        <taxon>Folsomia</taxon>
    </lineage>
</organism>
<keyword evidence="7 16" id="KW-0732">Signal</keyword>
<dbReference type="Pfam" id="PF06682">
    <property type="entry name" value="SARAF"/>
    <property type="match status" value="1"/>
</dbReference>
<keyword evidence="11" id="KW-0406">Ion transport</keyword>
<feature type="compositionally biased region" description="Gly residues" evidence="14">
    <location>
        <begin position="298"/>
        <end position="314"/>
    </location>
</feature>
<feature type="region of interest" description="Disordered" evidence="14">
    <location>
        <begin position="204"/>
        <end position="235"/>
    </location>
</feature>
<keyword evidence="4" id="KW-0813">Transport</keyword>
<dbReference type="Proteomes" id="UP000198287">
    <property type="component" value="Unassembled WGS sequence"/>
</dbReference>
<comment type="caution">
    <text evidence="17">The sequence shown here is derived from an EMBL/GenBank/DDBJ whole genome shotgun (WGS) entry which is preliminary data.</text>
</comment>
<evidence type="ECO:0000256" key="8">
    <source>
        <dbReference type="ARBA" id="ARBA00022824"/>
    </source>
</evidence>